<gene>
    <name evidence="2" type="ORF">SHD_0047</name>
</gene>
<dbReference type="InterPro" id="IPR012337">
    <property type="entry name" value="RNaseH-like_sf"/>
</dbReference>
<comment type="caution">
    <text evidence="2">The sequence shown here is derived from an EMBL/GenBank/DDBJ whole genome shotgun (WGS) entry which is preliminary data.</text>
</comment>
<dbReference type="Gene3D" id="1.10.246.40">
    <property type="entry name" value="Tn5 transposase, domain 1"/>
    <property type="match status" value="1"/>
</dbReference>
<dbReference type="InterPro" id="IPR014735">
    <property type="entry name" value="Transposase_Tn5-like_N"/>
</dbReference>
<protein>
    <recommendedName>
        <fullName evidence="1">Transposase Tn5-like N-terminal domain-containing protein</fullName>
    </recommendedName>
</protein>
<proteinExistence type="predicted"/>
<dbReference type="EMBL" id="AXZL01000002">
    <property type="protein sequence ID" value="ESE43280.1"/>
    <property type="molecule type" value="Genomic_DNA"/>
</dbReference>
<feature type="domain" description="Transposase Tn5-like N-terminal" evidence="1">
    <location>
        <begin position="8"/>
        <end position="44"/>
    </location>
</feature>
<keyword evidence="3" id="KW-1185">Reference proteome</keyword>
<evidence type="ECO:0000259" key="1">
    <source>
        <dbReference type="Pfam" id="PF14706"/>
    </source>
</evidence>
<sequence>MMKMMDPEQWAQCQFGHANLNDPRRTQRLVSLATSITQQPGVAVSRLPLSPADREHDILLALEDTTSLTYKHDSVREELGHTN</sequence>
<organism evidence="2 3">
    <name type="scientific">Shewanella decolorationis S12</name>
    <dbReference type="NCBI Taxonomy" id="1353536"/>
    <lineage>
        <taxon>Bacteria</taxon>
        <taxon>Pseudomonadati</taxon>
        <taxon>Pseudomonadota</taxon>
        <taxon>Gammaproteobacteria</taxon>
        <taxon>Alteromonadales</taxon>
        <taxon>Shewanellaceae</taxon>
        <taxon>Shewanella</taxon>
    </lineage>
</organism>
<dbReference type="SUPFAM" id="SSF53098">
    <property type="entry name" value="Ribonuclease H-like"/>
    <property type="match status" value="1"/>
</dbReference>
<evidence type="ECO:0000313" key="3">
    <source>
        <dbReference type="Proteomes" id="UP000017548"/>
    </source>
</evidence>
<reference evidence="2 3" key="1">
    <citation type="journal article" date="2013" name="Genome Announc.">
        <title>Draft Genome Sequence of Shewanella decolorationis S12, a Dye-Degrading Bacterium Isolated from a Wastewater Treatment Plant.</title>
        <authorList>
            <person name="Xu M."/>
            <person name="Fang Y."/>
            <person name="Liu J."/>
            <person name="Chen X."/>
            <person name="Sun G."/>
            <person name="Guo J."/>
            <person name="Hua Z."/>
            <person name="Tu Q."/>
            <person name="Wu L."/>
            <person name="Zhou J."/>
            <person name="Liu X."/>
        </authorList>
    </citation>
    <scope>NUCLEOTIDE SEQUENCE [LARGE SCALE GENOMIC DNA]</scope>
    <source>
        <strain evidence="2 3">S12</strain>
    </source>
</reference>
<dbReference type="Proteomes" id="UP000017548">
    <property type="component" value="Unassembled WGS sequence"/>
</dbReference>
<dbReference type="InterPro" id="IPR038215">
    <property type="entry name" value="TN5-like_N_sf"/>
</dbReference>
<feature type="non-terminal residue" evidence="2">
    <location>
        <position position="83"/>
    </location>
</feature>
<name>A0ABP2Z8H4_9GAMM</name>
<dbReference type="Pfam" id="PF14706">
    <property type="entry name" value="Tnp_DNA_bind"/>
    <property type="match status" value="1"/>
</dbReference>
<evidence type="ECO:0000313" key="2">
    <source>
        <dbReference type="EMBL" id="ESE43280.1"/>
    </source>
</evidence>
<accession>A0ABP2Z8H4</accession>